<sequence>LLYSDAIISFSPTFDQHLKNFCKISFYLCTLVPKLMLIKCSFNRNWIYFLGYVLSPVGLHTDTEKIGTCFNFHIPLSADVRLLLGPTDYYLYSFGILFLPSLLPC</sequence>
<evidence type="ECO:0000313" key="1">
    <source>
        <dbReference type="EMBL" id="OAD66427.1"/>
    </source>
</evidence>
<dbReference type="EMBL" id="KV441003">
    <property type="protein sequence ID" value="OAD66427.1"/>
    <property type="molecule type" value="Genomic_DNA"/>
</dbReference>
<protein>
    <recommendedName>
        <fullName evidence="3">Reverse transcriptase domain-containing protein</fullName>
    </recommendedName>
</protein>
<dbReference type="OrthoDB" id="2283961at2759"/>
<reference evidence="2" key="1">
    <citation type="submission" date="2015-06" db="EMBL/GenBank/DDBJ databases">
        <title>Expansion of signal transduction pathways in fungi by whole-genome duplication.</title>
        <authorList>
            <consortium name="DOE Joint Genome Institute"/>
            <person name="Corrochano L.M."/>
            <person name="Kuo A."/>
            <person name="Marcet-Houben M."/>
            <person name="Polaino S."/>
            <person name="Salamov A."/>
            <person name="Villalobos J.M."/>
            <person name="Alvarez M.I."/>
            <person name="Avalos J."/>
            <person name="Benito E.P."/>
            <person name="Benoit I."/>
            <person name="Burger G."/>
            <person name="Camino L.P."/>
            <person name="Canovas D."/>
            <person name="Cerda-Olmedo E."/>
            <person name="Cheng J.-F."/>
            <person name="Dominguez A."/>
            <person name="Elias M."/>
            <person name="Eslava A.P."/>
            <person name="Glaser F."/>
            <person name="Grimwood J."/>
            <person name="Gutierrez G."/>
            <person name="Heitman J."/>
            <person name="Henrissat B."/>
            <person name="Iturriaga E.A."/>
            <person name="Lang B.F."/>
            <person name="Lavin J.L."/>
            <person name="Lee S."/>
            <person name="Li W."/>
            <person name="Lindquist E."/>
            <person name="Lopez-Garcia S."/>
            <person name="Luque E.M."/>
            <person name="Marcos A.T."/>
            <person name="Martin J."/>
            <person name="McCluskey K."/>
            <person name="Medina H.R."/>
            <person name="Miralles-Duran A."/>
            <person name="Miyazaki A."/>
            <person name="Munoz-Torres E."/>
            <person name="Oguiza J.A."/>
            <person name="Ohm R."/>
            <person name="Olmedo M."/>
            <person name="Orejas M."/>
            <person name="Ortiz-Castellanos L."/>
            <person name="Pisabarro A.G."/>
            <person name="Rodriguez-Romero J."/>
            <person name="Ruiz-Herrera J."/>
            <person name="Ruiz-Vazquez R."/>
            <person name="Sanz C."/>
            <person name="Schackwitz W."/>
            <person name="Schmutz J."/>
            <person name="Shahriari M."/>
            <person name="Shelest E."/>
            <person name="Silva-Franco F."/>
            <person name="Soanes D."/>
            <person name="Syed K."/>
            <person name="Tagua V.G."/>
            <person name="Talbot N.J."/>
            <person name="Thon M."/>
            <person name="De vries R.P."/>
            <person name="Wiebenga A."/>
            <person name="Yadav J.S."/>
            <person name="Braun E.L."/>
            <person name="Baker S."/>
            <person name="Garre V."/>
            <person name="Horwitz B."/>
            <person name="Torres-Martinez S."/>
            <person name="Idnurm A."/>
            <person name="Herrera-Estrella A."/>
            <person name="Gabaldon T."/>
            <person name="Grigoriev I.V."/>
        </authorList>
    </citation>
    <scope>NUCLEOTIDE SEQUENCE [LARGE SCALE GENOMIC DNA]</scope>
    <source>
        <strain evidence="2">NRRL 1555(-)</strain>
    </source>
</reference>
<dbReference type="AlphaFoldDB" id="A0A167JPC0"/>
<accession>A0A167JPC0</accession>
<keyword evidence="2" id="KW-1185">Reference proteome</keyword>
<dbReference type="InParanoid" id="A0A167JPC0"/>
<dbReference type="Gene3D" id="3.30.70.270">
    <property type="match status" value="1"/>
</dbReference>
<feature type="non-terminal residue" evidence="1">
    <location>
        <position position="1"/>
    </location>
</feature>
<dbReference type="GeneID" id="28989581"/>
<dbReference type="SUPFAM" id="SSF56672">
    <property type="entry name" value="DNA/RNA polymerases"/>
    <property type="match status" value="1"/>
</dbReference>
<dbReference type="VEuPathDB" id="FungiDB:PHYBLDRAFT_119261"/>
<dbReference type="Proteomes" id="UP000077315">
    <property type="component" value="Unassembled WGS sequence"/>
</dbReference>
<organism evidence="1 2">
    <name type="scientific">Phycomyces blakesleeanus (strain ATCC 8743b / DSM 1359 / FGSC 10004 / NBRC 33097 / NRRL 1555)</name>
    <dbReference type="NCBI Taxonomy" id="763407"/>
    <lineage>
        <taxon>Eukaryota</taxon>
        <taxon>Fungi</taxon>
        <taxon>Fungi incertae sedis</taxon>
        <taxon>Mucoromycota</taxon>
        <taxon>Mucoromycotina</taxon>
        <taxon>Mucoromycetes</taxon>
        <taxon>Mucorales</taxon>
        <taxon>Phycomycetaceae</taxon>
        <taxon>Phycomyces</taxon>
    </lineage>
</organism>
<gene>
    <name evidence="1" type="ORF">PHYBLDRAFT_119261</name>
</gene>
<dbReference type="InterPro" id="IPR043128">
    <property type="entry name" value="Rev_trsase/Diguanyl_cyclase"/>
</dbReference>
<evidence type="ECO:0000313" key="2">
    <source>
        <dbReference type="Proteomes" id="UP000077315"/>
    </source>
</evidence>
<evidence type="ECO:0008006" key="3">
    <source>
        <dbReference type="Google" id="ProtNLM"/>
    </source>
</evidence>
<dbReference type="RefSeq" id="XP_018284467.1">
    <property type="nucleotide sequence ID" value="XM_018428675.1"/>
</dbReference>
<name>A0A167JPC0_PHYB8</name>
<proteinExistence type="predicted"/>
<dbReference type="STRING" id="763407.A0A167JPC0"/>
<dbReference type="InterPro" id="IPR043502">
    <property type="entry name" value="DNA/RNA_pol_sf"/>
</dbReference>